<dbReference type="RefSeq" id="WP_285577845.1">
    <property type="nucleotide sequence ID" value="NZ_BSTK01000009.1"/>
</dbReference>
<proteinExistence type="predicted"/>
<keyword evidence="1" id="KW-0812">Transmembrane</keyword>
<dbReference type="Proteomes" id="UP001165074">
    <property type="component" value="Unassembled WGS sequence"/>
</dbReference>
<protein>
    <submittedName>
        <fullName evidence="2">Uncharacterized protein</fullName>
    </submittedName>
</protein>
<keyword evidence="1" id="KW-0472">Membrane</keyword>
<comment type="caution">
    <text evidence="2">The sequence shown here is derived from an EMBL/GenBank/DDBJ whole genome shotgun (WGS) entry which is preliminary data.</text>
</comment>
<gene>
    <name evidence="2" type="ORF">Airi02_061270</name>
</gene>
<feature type="transmembrane region" description="Helical" evidence="1">
    <location>
        <begin position="58"/>
        <end position="79"/>
    </location>
</feature>
<keyword evidence="3" id="KW-1185">Reference proteome</keyword>
<evidence type="ECO:0000256" key="1">
    <source>
        <dbReference type="SAM" id="Phobius"/>
    </source>
</evidence>
<organism evidence="2 3">
    <name type="scientific">Actinoallomurus iriomotensis</name>
    <dbReference type="NCBI Taxonomy" id="478107"/>
    <lineage>
        <taxon>Bacteria</taxon>
        <taxon>Bacillati</taxon>
        <taxon>Actinomycetota</taxon>
        <taxon>Actinomycetes</taxon>
        <taxon>Streptosporangiales</taxon>
        <taxon>Thermomonosporaceae</taxon>
        <taxon>Actinoallomurus</taxon>
    </lineage>
</organism>
<reference evidence="2" key="1">
    <citation type="submission" date="2023-03" db="EMBL/GenBank/DDBJ databases">
        <title>Actinoallomurus iriomotensis NBRC 103684.</title>
        <authorList>
            <person name="Ichikawa N."/>
            <person name="Sato H."/>
            <person name="Tonouchi N."/>
        </authorList>
    </citation>
    <scope>NUCLEOTIDE SEQUENCE</scope>
    <source>
        <strain evidence="2">NBRC 103684</strain>
    </source>
</reference>
<name>A0A9W6S6U6_9ACTN</name>
<dbReference type="EMBL" id="BSTK01000009">
    <property type="protein sequence ID" value="GLY88198.1"/>
    <property type="molecule type" value="Genomic_DNA"/>
</dbReference>
<evidence type="ECO:0000313" key="2">
    <source>
        <dbReference type="EMBL" id="GLY88198.1"/>
    </source>
</evidence>
<sequence length="139" mass="15516">MLYRQIGNAGLVHSAAMRWRDGNGGKWRLRQRRLAWSAKVPLEAASDMIPGGLGDDPISFIIGLPGLAIFLIALALWLVEFVLRLLLTPVTMVLRLLGVISYRLELLHNGRHVETYWATGLSALWRERKRLAAGGAYRG</sequence>
<keyword evidence="1" id="KW-1133">Transmembrane helix</keyword>
<dbReference type="AlphaFoldDB" id="A0A9W6S6U6"/>
<accession>A0A9W6S6U6</accession>
<evidence type="ECO:0000313" key="3">
    <source>
        <dbReference type="Proteomes" id="UP001165074"/>
    </source>
</evidence>